<dbReference type="EMBL" id="SRZC01000003">
    <property type="protein sequence ID" value="TGX83580.1"/>
    <property type="molecule type" value="Genomic_DNA"/>
</dbReference>
<organism evidence="1 2">
    <name type="scientific">Palleniella muris</name>
    <dbReference type="NCBI Taxonomy" id="3038145"/>
    <lineage>
        <taxon>Bacteria</taxon>
        <taxon>Pseudomonadati</taxon>
        <taxon>Bacteroidota</taxon>
        <taxon>Bacteroidia</taxon>
        <taxon>Bacteroidales</taxon>
        <taxon>Prevotellaceae</taxon>
        <taxon>Palleniella</taxon>
    </lineage>
</organism>
<evidence type="ECO:0000313" key="2">
    <source>
        <dbReference type="Proteomes" id="UP000308886"/>
    </source>
</evidence>
<gene>
    <name evidence="1" type="primary">menA</name>
    <name evidence="1" type="ORF">E5358_02735</name>
</gene>
<evidence type="ECO:0000313" key="1">
    <source>
        <dbReference type="EMBL" id="TGX83580.1"/>
    </source>
</evidence>
<keyword evidence="2" id="KW-1185">Reference proteome</keyword>
<sequence>MSSICNSIALWFRTIRPQTLLLSLIPVLIAVVVVDKSGTPVNTMTAVLTALCAVSLQVLSNLTNDYYDFLKGADKAGRVGYKRAIAEGSISVSGMRRACLITAFIACLLGLPLILIGGWVILAIGLSALLFAWLYTATSHSLAYLGIADIFVFLYYGVIASSGTTYLLLSSNGSHPELISTLMVKSYYAGAVCGLISMCVLMINNLRDINDDIPVGKRTIPVRVGRRGAEYIMFIYVLLMPCFSILAFGLDLPALIVFPAYALWRMTTKAEGKKYNRCLIYAVLVNITYFVLCIL</sequence>
<accession>A0AC61QSU7</accession>
<comment type="caution">
    <text evidence="1">The sequence shown here is derived from an EMBL/GenBank/DDBJ whole genome shotgun (WGS) entry which is preliminary data.</text>
</comment>
<dbReference type="Proteomes" id="UP000308886">
    <property type="component" value="Unassembled WGS sequence"/>
</dbReference>
<reference evidence="1" key="1">
    <citation type="submission" date="2019-04" db="EMBL/GenBank/DDBJ databases">
        <title>Microbes associate with the intestines of laboratory mice.</title>
        <authorList>
            <person name="Navarre W."/>
            <person name="Wong E."/>
            <person name="Huang K."/>
            <person name="Tropini C."/>
            <person name="Ng K."/>
            <person name="Yu B."/>
        </authorList>
    </citation>
    <scope>NUCLEOTIDE SEQUENCE</scope>
    <source>
        <strain evidence="1">NM73_A23</strain>
    </source>
</reference>
<name>A0AC61QSU7_9BACT</name>
<protein>
    <submittedName>
        <fullName evidence="1">1,4-dihydroxy-2-naphthoate octaprenyltransferase</fullName>
    </submittedName>
</protein>
<proteinExistence type="predicted"/>